<keyword evidence="5 14" id="KW-0732">Signal</keyword>
<evidence type="ECO:0000256" key="13">
    <source>
        <dbReference type="SAM" id="Phobius"/>
    </source>
</evidence>
<dbReference type="Pfam" id="PF07714">
    <property type="entry name" value="PK_Tyr_Ser-Thr"/>
    <property type="match status" value="1"/>
</dbReference>
<dbReference type="CDD" id="cd14066">
    <property type="entry name" value="STKc_IRAK"/>
    <property type="match status" value="1"/>
</dbReference>
<organism evidence="16 17">
    <name type="scientific">Rhynchospora tenuis</name>
    <dbReference type="NCBI Taxonomy" id="198213"/>
    <lineage>
        <taxon>Eukaryota</taxon>
        <taxon>Viridiplantae</taxon>
        <taxon>Streptophyta</taxon>
        <taxon>Embryophyta</taxon>
        <taxon>Tracheophyta</taxon>
        <taxon>Spermatophyta</taxon>
        <taxon>Magnoliopsida</taxon>
        <taxon>Liliopsida</taxon>
        <taxon>Poales</taxon>
        <taxon>Cyperaceae</taxon>
        <taxon>Cyperoideae</taxon>
        <taxon>Rhynchosporeae</taxon>
        <taxon>Rhynchospora</taxon>
    </lineage>
</organism>
<evidence type="ECO:0000256" key="3">
    <source>
        <dbReference type="ARBA" id="ARBA00022679"/>
    </source>
</evidence>
<keyword evidence="4 13" id="KW-0812">Transmembrane</keyword>
<dbReference type="GO" id="GO:0016020">
    <property type="term" value="C:membrane"/>
    <property type="evidence" value="ECO:0007669"/>
    <property type="project" value="UniProtKB-SubCell"/>
</dbReference>
<dbReference type="InterPro" id="IPR000719">
    <property type="entry name" value="Prot_kinase_dom"/>
</dbReference>
<dbReference type="InterPro" id="IPR024788">
    <property type="entry name" value="Malectin-like_Carb-bd_dom"/>
</dbReference>
<keyword evidence="10 13" id="KW-0472">Membrane</keyword>
<name>A0AAD5Z9X4_9POAL</name>
<dbReference type="FunFam" id="1.10.510.10:FF:000252">
    <property type="entry name" value="Receptor-like protein kinase FERONIA"/>
    <property type="match status" value="1"/>
</dbReference>
<dbReference type="SMART" id="SM00220">
    <property type="entry name" value="S_TKc"/>
    <property type="match status" value="1"/>
</dbReference>
<dbReference type="PROSITE" id="PS00107">
    <property type="entry name" value="PROTEIN_KINASE_ATP"/>
    <property type="match status" value="1"/>
</dbReference>
<dbReference type="Gene3D" id="3.30.200.20">
    <property type="entry name" value="Phosphorylase Kinase, domain 1"/>
    <property type="match status" value="1"/>
</dbReference>
<keyword evidence="11" id="KW-0325">Glycoprotein</keyword>
<evidence type="ECO:0000313" key="17">
    <source>
        <dbReference type="Proteomes" id="UP001210211"/>
    </source>
</evidence>
<comment type="subcellular location">
    <subcellularLocation>
        <location evidence="1">Membrane</location>
        <topology evidence="1">Single-pass type I membrane protein</topology>
    </subcellularLocation>
</comment>
<dbReference type="GO" id="GO:0005524">
    <property type="term" value="F:ATP binding"/>
    <property type="evidence" value="ECO:0007669"/>
    <property type="project" value="UniProtKB-UniRule"/>
</dbReference>
<keyword evidence="2" id="KW-0723">Serine/threonine-protein kinase</keyword>
<dbReference type="InterPro" id="IPR008271">
    <property type="entry name" value="Ser/Thr_kinase_AS"/>
</dbReference>
<dbReference type="Gene3D" id="1.10.510.10">
    <property type="entry name" value="Transferase(Phosphotransferase) domain 1"/>
    <property type="match status" value="1"/>
</dbReference>
<evidence type="ECO:0000256" key="9">
    <source>
        <dbReference type="ARBA" id="ARBA00022989"/>
    </source>
</evidence>
<dbReference type="FunFam" id="2.60.120.430:FF:000013">
    <property type="entry name" value="Putative receptor-like protein kinase"/>
    <property type="match status" value="1"/>
</dbReference>
<evidence type="ECO:0000256" key="8">
    <source>
        <dbReference type="ARBA" id="ARBA00022840"/>
    </source>
</evidence>
<evidence type="ECO:0000256" key="5">
    <source>
        <dbReference type="ARBA" id="ARBA00022729"/>
    </source>
</evidence>
<dbReference type="Pfam" id="PF12819">
    <property type="entry name" value="Malectin_like"/>
    <property type="match status" value="1"/>
</dbReference>
<keyword evidence="6 12" id="KW-0547">Nucleotide-binding</keyword>
<feature type="binding site" evidence="12">
    <location>
        <position position="526"/>
    </location>
    <ligand>
        <name>ATP</name>
        <dbReference type="ChEBI" id="CHEBI:30616"/>
    </ligand>
</feature>
<evidence type="ECO:0000256" key="6">
    <source>
        <dbReference type="ARBA" id="ARBA00022741"/>
    </source>
</evidence>
<accession>A0AAD5Z9X4</accession>
<dbReference type="FunFam" id="3.30.200.20:FF:000039">
    <property type="entry name" value="receptor-like protein kinase FERONIA"/>
    <property type="match status" value="1"/>
</dbReference>
<comment type="caution">
    <text evidence="16">The sequence shown here is derived from an EMBL/GenBank/DDBJ whole genome shotgun (WGS) entry which is preliminary data.</text>
</comment>
<feature type="signal peptide" evidence="14">
    <location>
        <begin position="1"/>
        <end position="23"/>
    </location>
</feature>
<evidence type="ECO:0000313" key="16">
    <source>
        <dbReference type="EMBL" id="KAJ3689650.1"/>
    </source>
</evidence>
<dbReference type="PANTHER" id="PTHR47989:SF62">
    <property type="entry name" value="OS05G0423500 PROTEIN"/>
    <property type="match status" value="1"/>
</dbReference>
<evidence type="ECO:0000256" key="14">
    <source>
        <dbReference type="SAM" id="SignalP"/>
    </source>
</evidence>
<evidence type="ECO:0000259" key="15">
    <source>
        <dbReference type="PROSITE" id="PS50011"/>
    </source>
</evidence>
<dbReference type="InterPro" id="IPR011009">
    <property type="entry name" value="Kinase-like_dom_sf"/>
</dbReference>
<dbReference type="InterPro" id="IPR001245">
    <property type="entry name" value="Ser-Thr/Tyr_kinase_cat_dom"/>
</dbReference>
<evidence type="ECO:0000256" key="2">
    <source>
        <dbReference type="ARBA" id="ARBA00022527"/>
    </source>
</evidence>
<dbReference type="PROSITE" id="PS00108">
    <property type="entry name" value="PROTEIN_KINASE_ST"/>
    <property type="match status" value="1"/>
</dbReference>
<evidence type="ECO:0000256" key="7">
    <source>
        <dbReference type="ARBA" id="ARBA00022777"/>
    </source>
</evidence>
<dbReference type="GO" id="GO:0004674">
    <property type="term" value="F:protein serine/threonine kinase activity"/>
    <property type="evidence" value="ECO:0007669"/>
    <property type="project" value="UniProtKB-KW"/>
</dbReference>
<evidence type="ECO:0000256" key="10">
    <source>
        <dbReference type="ARBA" id="ARBA00023136"/>
    </source>
</evidence>
<protein>
    <recommendedName>
        <fullName evidence="15">Protein kinase domain-containing protein</fullName>
    </recommendedName>
</protein>
<keyword evidence="3" id="KW-0808">Transferase</keyword>
<dbReference type="InterPro" id="IPR017441">
    <property type="entry name" value="Protein_kinase_ATP_BS"/>
</dbReference>
<reference evidence="16 17" key="1">
    <citation type="journal article" date="2022" name="Cell">
        <title>Repeat-based holocentromeres influence genome architecture and karyotype evolution.</title>
        <authorList>
            <person name="Hofstatter P.G."/>
            <person name="Thangavel G."/>
            <person name="Lux T."/>
            <person name="Neumann P."/>
            <person name="Vondrak T."/>
            <person name="Novak P."/>
            <person name="Zhang M."/>
            <person name="Costa L."/>
            <person name="Castellani M."/>
            <person name="Scott A."/>
            <person name="Toegelov H."/>
            <person name="Fuchs J."/>
            <person name="Mata-Sucre Y."/>
            <person name="Dias Y."/>
            <person name="Vanzela A.L.L."/>
            <person name="Huettel B."/>
            <person name="Almeida C.C.S."/>
            <person name="Simkova H."/>
            <person name="Souza G."/>
            <person name="Pedrosa-Harand A."/>
            <person name="Macas J."/>
            <person name="Mayer K.F.X."/>
            <person name="Houben A."/>
            <person name="Marques A."/>
        </authorList>
    </citation>
    <scope>NUCLEOTIDE SEQUENCE [LARGE SCALE GENOMIC DNA]</scope>
    <source>
        <strain evidence="16">RhyTen1mFocal</strain>
    </source>
</reference>
<dbReference type="Gene3D" id="2.60.120.430">
    <property type="entry name" value="Galactose-binding lectin"/>
    <property type="match status" value="2"/>
</dbReference>
<evidence type="ECO:0000256" key="1">
    <source>
        <dbReference type="ARBA" id="ARBA00004479"/>
    </source>
</evidence>
<gene>
    <name evidence="16" type="ORF">LUZ61_018814</name>
</gene>
<keyword evidence="7" id="KW-0418">Kinase</keyword>
<feature type="chain" id="PRO_5042018837" description="Protein kinase domain-containing protein" evidence="14">
    <location>
        <begin position="24"/>
        <end position="837"/>
    </location>
</feature>
<dbReference type="Proteomes" id="UP001210211">
    <property type="component" value="Unassembled WGS sequence"/>
</dbReference>
<evidence type="ECO:0000256" key="11">
    <source>
        <dbReference type="ARBA" id="ARBA00023180"/>
    </source>
</evidence>
<keyword evidence="17" id="KW-1185">Reference proteome</keyword>
<keyword evidence="8 12" id="KW-0067">ATP-binding</keyword>
<keyword evidence="9 13" id="KW-1133">Transmembrane helix</keyword>
<dbReference type="AlphaFoldDB" id="A0AAD5Z9X4"/>
<sequence length="837" mass="94081">MEACKQIPFLFFLLLSISTFSSSYYQPNASYFIDCGATTLFITSDYPPRNFTTETGFLSGSDSTALTNGNNSTTSLYTTARVSSSNFKYTFKMTAHSSNVLRLHFYPFSAKSYNLFTAQFDVYALNHYVLLENFTVPNKPSPTIKEFFLWTDSDNELEVELSPKSNSFAFVSAIEVFTAPTELLSLSEPIPIKSLALNGQVIKQVLETIHRVNMPGPLITPADDTLWRTWVTDNPYIYRANVSDENSTSTRPTYSPLEGRSVEIAPETVYKTARVINTSIDQIDSNPAFNVNVTWNFKVDSGYYYLIRLHFCDFISPTFRRDQGLVFTLYIMDSLALTNNLRPAEHTDYAAEPFYLDFSTQVMSSQNITVSIGLDRKDTTINNAFLNGLEIMKVMVSSLDGHKKRRQLAPIIGASIGSVVFLAVLVSCLAVALCNWRHKKSSPEVTETTPIWSPTIGGLYSSDIPSKSGNITTIVASPRIDLGLLISFSQIKMATNNFDEKNLIGMGGFGKVFKGVLTNGTEVAVKRATYRSQQGLPEFQTEIEVLSQIRQRHLVSLIGYCNERSEMILVYEYMEKGPLRDYLYGKDLPSLSWKKRLEICIDAAKGLHYLHTGLSQTIIHRDVKSTNILLGEGFVAKVSDFGLSKLGNSLGETHFSTNVKGTFGYFDPEYMKTQKLTDKSDVYSFGVVLLEVLCARPVIDQSLAGEEINLAEWALTWKRRGELEKIIDHRLVREVNENSLRKFWETAEKCLQEYGIDRPAMGDVLWNLEYCLQLQEMEVREPYEDSTTSVAHITEVPIVRRMPSSIMSHATGCTTGKDQSDITSTNVFSQLFSNEGR</sequence>
<feature type="domain" description="Protein kinase" evidence="15">
    <location>
        <begin position="498"/>
        <end position="771"/>
    </location>
</feature>
<dbReference type="SUPFAM" id="SSF56112">
    <property type="entry name" value="Protein kinase-like (PK-like)"/>
    <property type="match status" value="1"/>
</dbReference>
<dbReference type="PANTHER" id="PTHR47989">
    <property type="entry name" value="OS01G0750732 PROTEIN"/>
    <property type="match status" value="1"/>
</dbReference>
<dbReference type="PROSITE" id="PS50011">
    <property type="entry name" value="PROTEIN_KINASE_DOM"/>
    <property type="match status" value="1"/>
</dbReference>
<proteinExistence type="predicted"/>
<evidence type="ECO:0000256" key="12">
    <source>
        <dbReference type="PROSITE-ProRule" id="PRU10141"/>
    </source>
</evidence>
<evidence type="ECO:0000256" key="4">
    <source>
        <dbReference type="ARBA" id="ARBA00022692"/>
    </source>
</evidence>
<dbReference type="EMBL" id="JAMRDG010000002">
    <property type="protein sequence ID" value="KAJ3689650.1"/>
    <property type="molecule type" value="Genomic_DNA"/>
</dbReference>
<feature type="transmembrane region" description="Helical" evidence="13">
    <location>
        <begin position="408"/>
        <end position="433"/>
    </location>
</feature>